<dbReference type="Proteomes" id="UP001164746">
    <property type="component" value="Chromosome 13"/>
</dbReference>
<dbReference type="SUPFAM" id="SSF49562">
    <property type="entry name" value="C2 domain (Calcium/lipid-binding domain, CaLB)"/>
    <property type="match status" value="2"/>
</dbReference>
<dbReference type="Gene3D" id="2.60.40.150">
    <property type="entry name" value="C2 domain"/>
    <property type="match status" value="2"/>
</dbReference>
<feature type="compositionally biased region" description="Polar residues" evidence="4">
    <location>
        <begin position="810"/>
        <end position="829"/>
    </location>
</feature>
<evidence type="ECO:0000313" key="7">
    <source>
        <dbReference type="EMBL" id="WAR23552.1"/>
    </source>
</evidence>
<keyword evidence="2" id="KW-0770">Synapse</keyword>
<name>A0ABY7FPK3_MYAAR</name>
<dbReference type="InterPro" id="IPR054386">
    <property type="entry name" value="RIM_Znf"/>
</dbReference>
<feature type="domain" description="PDZ" evidence="5">
    <location>
        <begin position="469"/>
        <end position="545"/>
    </location>
</feature>
<dbReference type="InterPro" id="IPR001478">
    <property type="entry name" value="PDZ"/>
</dbReference>
<dbReference type="Pfam" id="PF00168">
    <property type="entry name" value="C2"/>
    <property type="match status" value="2"/>
</dbReference>
<feature type="compositionally biased region" description="Polar residues" evidence="4">
    <location>
        <begin position="290"/>
        <end position="302"/>
    </location>
</feature>
<dbReference type="Pfam" id="PF22601">
    <property type="entry name" value="RIM2a_ZnF"/>
    <property type="match status" value="1"/>
</dbReference>
<dbReference type="InterPro" id="IPR000008">
    <property type="entry name" value="C2_dom"/>
</dbReference>
<dbReference type="Pfam" id="PF00595">
    <property type="entry name" value="PDZ"/>
    <property type="match status" value="1"/>
</dbReference>
<feature type="region of interest" description="Disordered" evidence="4">
    <location>
        <begin position="144"/>
        <end position="170"/>
    </location>
</feature>
<feature type="domain" description="C2" evidence="6">
    <location>
        <begin position="619"/>
        <end position="716"/>
    </location>
</feature>
<evidence type="ECO:0000313" key="8">
    <source>
        <dbReference type="Proteomes" id="UP001164746"/>
    </source>
</evidence>
<feature type="compositionally biased region" description="Basic and acidic residues" evidence="4">
    <location>
        <begin position="890"/>
        <end position="903"/>
    </location>
</feature>
<evidence type="ECO:0000256" key="3">
    <source>
        <dbReference type="ARBA" id="ARBA00034103"/>
    </source>
</evidence>
<feature type="region of interest" description="Disordered" evidence="4">
    <location>
        <begin position="862"/>
        <end position="921"/>
    </location>
</feature>
<dbReference type="SMART" id="SM00239">
    <property type="entry name" value="C2"/>
    <property type="match status" value="2"/>
</dbReference>
<evidence type="ECO:0000256" key="2">
    <source>
        <dbReference type="ARBA" id="ARBA00023018"/>
    </source>
</evidence>
<dbReference type="InterPro" id="IPR035892">
    <property type="entry name" value="C2_domain_sf"/>
</dbReference>
<dbReference type="InterPro" id="IPR011011">
    <property type="entry name" value="Znf_FYVE_PHD"/>
</dbReference>
<feature type="region of interest" description="Disordered" evidence="4">
    <location>
        <begin position="748"/>
        <end position="777"/>
    </location>
</feature>
<gene>
    <name evidence="7" type="ORF">MAR_037221</name>
</gene>
<evidence type="ECO:0000256" key="4">
    <source>
        <dbReference type="SAM" id="MobiDB-lite"/>
    </source>
</evidence>
<dbReference type="PANTHER" id="PTHR12157:SF25">
    <property type="entry name" value="REGULATING SYNAPTIC MEMBRANE EXOCYTOSIS PROTEIN 3"/>
    <property type="match status" value="1"/>
</dbReference>
<feature type="compositionally biased region" description="Acidic residues" evidence="4">
    <location>
        <begin position="116"/>
        <end position="126"/>
    </location>
</feature>
<feature type="compositionally biased region" description="Low complexity" evidence="4">
    <location>
        <begin position="796"/>
        <end position="809"/>
    </location>
</feature>
<accession>A0ABY7FPK3</accession>
<dbReference type="EMBL" id="CP111024">
    <property type="protein sequence ID" value="WAR23552.1"/>
    <property type="molecule type" value="Genomic_DNA"/>
</dbReference>
<keyword evidence="1" id="KW-0677">Repeat</keyword>
<feature type="compositionally biased region" description="Basic and acidic residues" evidence="4">
    <location>
        <begin position="276"/>
        <end position="285"/>
    </location>
</feature>
<comment type="subcellular location">
    <subcellularLocation>
        <location evidence="3">Synapse</location>
    </subcellularLocation>
</comment>
<protein>
    <submittedName>
        <fullName evidence="7">RIMS1-like protein</fullName>
    </submittedName>
</protein>
<dbReference type="SUPFAM" id="SSF50156">
    <property type="entry name" value="PDZ domain-like"/>
    <property type="match status" value="1"/>
</dbReference>
<dbReference type="SUPFAM" id="SSF57903">
    <property type="entry name" value="FYVE/PHD zinc finger"/>
    <property type="match status" value="1"/>
</dbReference>
<evidence type="ECO:0000259" key="6">
    <source>
        <dbReference type="SMART" id="SM00239"/>
    </source>
</evidence>
<evidence type="ECO:0000259" key="5">
    <source>
        <dbReference type="SMART" id="SM00228"/>
    </source>
</evidence>
<sequence length="1068" mass="120333">MTFEDEVKRHASQKSRLKHVDLRLCRLCYKTKFADGIGRACYDCHKRVCNRCGSFSKPTWNIKKNKTVKGKWRCTMCQMKRDVVAMTGIWYHGNEGHSRTQSTNSRRRSASQSEADAAEDDNDVEDEIDDEQFFRERQLCRMERQNRRSRRKARTGNSTEWSLDSPEEVSYDRNLDLSGSETFVNGYSTDNYHSSDQNLTTQSDTSPFLKRSYRGYSYKTRDAEVDALVAESVRRLSVVARKENTGERFQKDNGERFRKDNGERFRKAVHTVMRKQRSDDHEKDVGALQKRQTIQGSRSQSLESEKIKPRRGIRQYLSSDNNDTSRVIACDDRNQKHTVPFDKSSSKYKCDTHETSAHVSNFDHGHSKHYRDYNVAHGHISPHDTVTSNPREARHSRSSCTSVESSDAHSRKTNPLRPGSASPRGGSDQEAAGVRNGDVIRDRHNRRMTLPYCINIDKLQVGDKKNKAQGLGMRVVGGRGGPGGTLGAYVTMVTKGGPADVLGISEGDQVVEWNGRSLVDVTFEEAQGIINTSGDIVQLSVIHSVTDRDSNPIMRSKHPIIIRSDTLPSGGECTPPRDLFFGRPKRRMLPKTPVEIKRTVRKISGQVWLQLDYDDTCQCLLVVLLRAQAITSESNHDRRPPSVVVLYEAKESEIKYHTKDPHWNETFVFANISKAELRSLAMEVTFWNFGEIEDEFLGEVLLDLSEAKIDNSVNCYNLEDHDENSSPLPYRKKSFSLSDSAISPVTSIDTSSIYPSRDPSPRSSVSTSHVSMRTPAYDKMKEIMLHGKPRDKMEFSSSAQSSPQHSPTSNEFKINNSSEPGHILRSQSAADVRDSALLKPNASPQQPRRSFEVNQPKQADTYELLAPPHPLNKASSSGVFYNDEDDDSDKDCKKSPSPDRPAPEGDDITSLLGPGQVAPKPSFETSVCGDIKMGFMVSKGQLEIDIVVVRGLKKSGLSNPPDTYVKTYLVEGSKTVQKKKTQTVRANFDPMFRKTIKYSACNIHGRCIKVNVWDKQKAFDKKQCLGEAVVKLDNLDLSQHTMAWYKLFPVGAAEMGSMESLNYWPAFS</sequence>
<reference evidence="7" key="1">
    <citation type="submission" date="2022-11" db="EMBL/GenBank/DDBJ databases">
        <title>Centuries of genome instability and evolution in soft-shell clam transmissible cancer (bioRxiv).</title>
        <authorList>
            <person name="Hart S.F.M."/>
            <person name="Yonemitsu M.A."/>
            <person name="Giersch R.M."/>
            <person name="Beal B.F."/>
            <person name="Arriagada G."/>
            <person name="Davis B.W."/>
            <person name="Ostrander E.A."/>
            <person name="Goff S.P."/>
            <person name="Metzger M.J."/>
        </authorList>
    </citation>
    <scope>NUCLEOTIDE SEQUENCE</scope>
    <source>
        <strain evidence="7">MELC-2E11</strain>
        <tissue evidence="7">Siphon/mantle</tissue>
    </source>
</reference>
<feature type="region of interest" description="Disordered" evidence="4">
    <location>
        <begin position="275"/>
        <end position="320"/>
    </location>
</feature>
<organism evidence="7 8">
    <name type="scientific">Mya arenaria</name>
    <name type="common">Soft-shell clam</name>
    <dbReference type="NCBI Taxonomy" id="6604"/>
    <lineage>
        <taxon>Eukaryota</taxon>
        <taxon>Metazoa</taxon>
        <taxon>Spiralia</taxon>
        <taxon>Lophotrochozoa</taxon>
        <taxon>Mollusca</taxon>
        <taxon>Bivalvia</taxon>
        <taxon>Autobranchia</taxon>
        <taxon>Heteroconchia</taxon>
        <taxon>Euheterodonta</taxon>
        <taxon>Imparidentia</taxon>
        <taxon>Neoheterodontei</taxon>
        <taxon>Myida</taxon>
        <taxon>Myoidea</taxon>
        <taxon>Myidae</taxon>
        <taxon>Mya</taxon>
    </lineage>
</organism>
<feature type="domain" description="C2" evidence="6">
    <location>
        <begin position="941"/>
        <end position="1044"/>
    </location>
</feature>
<dbReference type="InterPro" id="IPR013083">
    <property type="entry name" value="Znf_RING/FYVE/PHD"/>
</dbReference>
<evidence type="ECO:0000256" key="1">
    <source>
        <dbReference type="ARBA" id="ARBA00022737"/>
    </source>
</evidence>
<proteinExistence type="predicted"/>
<dbReference type="SMART" id="SM00228">
    <property type="entry name" value="PDZ"/>
    <property type="match status" value="1"/>
</dbReference>
<feature type="region of interest" description="Disordered" evidence="4">
    <location>
        <begin position="378"/>
        <end position="436"/>
    </location>
</feature>
<dbReference type="Gene3D" id="3.30.40.10">
    <property type="entry name" value="Zinc/RING finger domain, C3HC4 (zinc finger)"/>
    <property type="match status" value="1"/>
</dbReference>
<keyword evidence="8" id="KW-1185">Reference proteome</keyword>
<feature type="compositionally biased region" description="Low complexity" evidence="4">
    <location>
        <begin position="99"/>
        <end position="115"/>
    </location>
</feature>
<feature type="compositionally biased region" description="Low complexity" evidence="4">
    <location>
        <begin position="751"/>
        <end position="773"/>
    </location>
</feature>
<dbReference type="InterPro" id="IPR036034">
    <property type="entry name" value="PDZ_sf"/>
</dbReference>
<dbReference type="Gene3D" id="2.30.42.10">
    <property type="match status" value="1"/>
</dbReference>
<dbReference type="InterPro" id="IPR039032">
    <property type="entry name" value="Rim-like"/>
</dbReference>
<feature type="region of interest" description="Disordered" evidence="4">
    <location>
        <begin position="94"/>
        <end position="126"/>
    </location>
</feature>
<feature type="region of interest" description="Disordered" evidence="4">
    <location>
        <begin position="790"/>
        <end position="830"/>
    </location>
</feature>
<dbReference type="PANTHER" id="PTHR12157">
    <property type="entry name" value="REGULATING SYNAPTIC MEMBRANE EXOCYTOSIS PROTEIN"/>
    <property type="match status" value="1"/>
</dbReference>